<keyword evidence="3" id="KW-0804">Transcription</keyword>
<dbReference type="Proteomes" id="UP000809621">
    <property type="component" value="Unassembled WGS sequence"/>
</dbReference>
<comment type="caution">
    <text evidence="5">The sequence shown here is derived from an EMBL/GenBank/DDBJ whole genome shotgun (WGS) entry which is preliminary data.</text>
</comment>
<evidence type="ECO:0000256" key="3">
    <source>
        <dbReference type="ARBA" id="ARBA00023163"/>
    </source>
</evidence>
<dbReference type="Gene3D" id="1.10.260.40">
    <property type="entry name" value="lambda repressor-like DNA-binding domains"/>
    <property type="match status" value="1"/>
</dbReference>
<feature type="domain" description="HTH lacI-type" evidence="4">
    <location>
        <begin position="7"/>
        <end position="61"/>
    </location>
</feature>
<dbReference type="RefSeq" id="WP_205156990.1">
    <property type="nucleotide sequence ID" value="NZ_JAFEUM010000001.1"/>
</dbReference>
<organism evidence="5 6">
    <name type="scientific">Vibrio ulleungensis</name>
    <dbReference type="NCBI Taxonomy" id="2807619"/>
    <lineage>
        <taxon>Bacteria</taxon>
        <taxon>Pseudomonadati</taxon>
        <taxon>Pseudomonadota</taxon>
        <taxon>Gammaproteobacteria</taxon>
        <taxon>Vibrionales</taxon>
        <taxon>Vibrionaceae</taxon>
        <taxon>Vibrio</taxon>
    </lineage>
</organism>
<dbReference type="GO" id="GO:0003677">
    <property type="term" value="F:DNA binding"/>
    <property type="evidence" value="ECO:0007669"/>
    <property type="project" value="UniProtKB-KW"/>
</dbReference>
<dbReference type="CDD" id="cd01392">
    <property type="entry name" value="HTH_LacI"/>
    <property type="match status" value="1"/>
</dbReference>
<dbReference type="InterPro" id="IPR010982">
    <property type="entry name" value="Lambda_DNA-bd_dom_sf"/>
</dbReference>
<dbReference type="EMBL" id="JAFEUM010000001">
    <property type="protein sequence ID" value="MBM7035384.1"/>
    <property type="molecule type" value="Genomic_DNA"/>
</dbReference>
<sequence>MAVNKNITIKDIARATGVSPATVGRVFSSPDIVKQKTIDVVMAAAKELGYQPSLAGKALRTGKSYDIAIMLPFDRQGSSATMGAAQYDLIAAFSSRCLANSYNMKLLPYTSASERDKVLDAYLTTFNPDAFVITQLELDDGRIARLQEGQIPTVAFGLADEASSMHCFDFDNYAFVFDAVKRLVTQGRTNIAFVVSQESYLHYMHQLRGFEDAQQTVQSSNKALFKLIKVDVSNDSATRTRLQKVVQECDAIITISPHLVHQIKKIAVSNNRTIGQDLLVCCSTATPSLLEMLDIPIACYYQDFNRAGETLAQLAIESATGSSSGVKQVVIPYEFMELLAT</sequence>
<evidence type="ECO:0000313" key="5">
    <source>
        <dbReference type="EMBL" id="MBM7035384.1"/>
    </source>
</evidence>
<dbReference type="Gene3D" id="3.40.50.2300">
    <property type="match status" value="2"/>
</dbReference>
<dbReference type="InterPro" id="IPR000843">
    <property type="entry name" value="HTH_LacI"/>
</dbReference>
<evidence type="ECO:0000313" key="6">
    <source>
        <dbReference type="Proteomes" id="UP000809621"/>
    </source>
</evidence>
<keyword evidence="1" id="KW-0805">Transcription regulation</keyword>
<gene>
    <name evidence="5" type="ORF">JQC93_03105</name>
</gene>
<dbReference type="SUPFAM" id="SSF47413">
    <property type="entry name" value="lambda repressor-like DNA-binding domains"/>
    <property type="match status" value="1"/>
</dbReference>
<proteinExistence type="predicted"/>
<keyword evidence="6" id="KW-1185">Reference proteome</keyword>
<dbReference type="PANTHER" id="PTHR30146">
    <property type="entry name" value="LACI-RELATED TRANSCRIPTIONAL REPRESSOR"/>
    <property type="match status" value="1"/>
</dbReference>
<evidence type="ECO:0000256" key="2">
    <source>
        <dbReference type="ARBA" id="ARBA00023125"/>
    </source>
</evidence>
<name>A0ABS2HH30_9VIBR</name>
<evidence type="ECO:0000256" key="1">
    <source>
        <dbReference type="ARBA" id="ARBA00023015"/>
    </source>
</evidence>
<dbReference type="PANTHER" id="PTHR30146:SF120">
    <property type="entry name" value="ALANINE RACEMASE"/>
    <property type="match status" value="1"/>
</dbReference>
<dbReference type="SUPFAM" id="SSF53822">
    <property type="entry name" value="Periplasmic binding protein-like I"/>
    <property type="match status" value="1"/>
</dbReference>
<keyword evidence="2 5" id="KW-0238">DNA-binding</keyword>
<accession>A0ABS2HH30</accession>
<dbReference type="SMART" id="SM00354">
    <property type="entry name" value="HTH_LACI"/>
    <property type="match status" value="1"/>
</dbReference>
<reference evidence="5 6" key="1">
    <citation type="submission" date="2021-02" db="EMBL/GenBank/DDBJ databases">
        <authorList>
            <person name="Park J.-S."/>
        </authorList>
    </citation>
    <scope>NUCLEOTIDE SEQUENCE [LARGE SCALE GENOMIC DNA]</scope>
    <source>
        <strain evidence="5 6">188UL20-2</strain>
    </source>
</reference>
<evidence type="ECO:0000259" key="4">
    <source>
        <dbReference type="PROSITE" id="PS50932"/>
    </source>
</evidence>
<protein>
    <submittedName>
        <fullName evidence="5">LacI family DNA-binding transcriptional regulator</fullName>
    </submittedName>
</protein>
<dbReference type="Pfam" id="PF00356">
    <property type="entry name" value="LacI"/>
    <property type="match status" value="1"/>
</dbReference>
<dbReference type="PROSITE" id="PS50932">
    <property type="entry name" value="HTH_LACI_2"/>
    <property type="match status" value="1"/>
</dbReference>
<dbReference type="InterPro" id="IPR028082">
    <property type="entry name" value="Peripla_BP_I"/>
</dbReference>